<evidence type="ECO:0000256" key="3">
    <source>
        <dbReference type="ARBA" id="ARBA00022679"/>
    </source>
</evidence>
<keyword evidence="11 15" id="KW-0472">Membrane</keyword>
<proteinExistence type="predicted"/>
<evidence type="ECO:0000256" key="13">
    <source>
        <dbReference type="ARBA" id="ARBA00023180"/>
    </source>
</evidence>
<keyword evidence="10 15" id="KW-1133">Transmembrane helix</keyword>
<dbReference type="Proteomes" id="UP000298416">
    <property type="component" value="Unassembled WGS sequence"/>
</dbReference>
<dbReference type="SUPFAM" id="SSF56112">
    <property type="entry name" value="Protein kinase-like (PK-like)"/>
    <property type="match status" value="2"/>
</dbReference>
<feature type="domain" description="Protein kinase" evidence="16">
    <location>
        <begin position="1010"/>
        <end position="1223"/>
    </location>
</feature>
<dbReference type="PROSITE" id="PS00108">
    <property type="entry name" value="PROTEIN_KINASE_ST"/>
    <property type="match status" value="1"/>
</dbReference>
<dbReference type="InterPro" id="IPR038408">
    <property type="entry name" value="GNK2_sf"/>
</dbReference>
<dbReference type="InterPro" id="IPR011009">
    <property type="entry name" value="Kinase-like_dom_sf"/>
</dbReference>
<dbReference type="InterPro" id="IPR002902">
    <property type="entry name" value="GNK2"/>
</dbReference>
<evidence type="ECO:0000256" key="12">
    <source>
        <dbReference type="ARBA" id="ARBA00023170"/>
    </source>
</evidence>
<evidence type="ECO:0000256" key="4">
    <source>
        <dbReference type="ARBA" id="ARBA00022692"/>
    </source>
</evidence>
<feature type="transmembrane region" description="Helical" evidence="15">
    <location>
        <begin position="140"/>
        <end position="162"/>
    </location>
</feature>
<keyword evidence="7" id="KW-0547">Nucleotide-binding</keyword>
<dbReference type="GO" id="GO:0004674">
    <property type="term" value="F:protein serine/threonine kinase activity"/>
    <property type="evidence" value="ECO:0007669"/>
    <property type="project" value="UniProtKB-KW"/>
</dbReference>
<dbReference type="PANTHER" id="PTHR27002:SF181">
    <property type="entry name" value="RECEPTOR-LIKE SERINE_THREONINE-PROTEIN KINASE"/>
    <property type="match status" value="1"/>
</dbReference>
<feature type="region of interest" description="Disordered" evidence="14">
    <location>
        <begin position="837"/>
        <end position="860"/>
    </location>
</feature>
<gene>
    <name evidence="18" type="ORF">SASPL_143088</name>
</gene>
<protein>
    <submittedName>
        <fullName evidence="18">Uncharacterized protein</fullName>
    </submittedName>
</protein>
<evidence type="ECO:0000259" key="16">
    <source>
        <dbReference type="PROSITE" id="PS50011"/>
    </source>
</evidence>
<name>A0A8X8ZAH5_SALSN</name>
<evidence type="ECO:0000256" key="2">
    <source>
        <dbReference type="ARBA" id="ARBA00022527"/>
    </source>
</evidence>
<dbReference type="InterPro" id="IPR000719">
    <property type="entry name" value="Prot_kinase_dom"/>
</dbReference>
<dbReference type="EMBL" id="PNBA02000016">
    <property type="protein sequence ID" value="KAG6396929.1"/>
    <property type="molecule type" value="Genomic_DNA"/>
</dbReference>
<keyword evidence="2" id="KW-0723">Serine/threonine-protein kinase</keyword>
<dbReference type="AlphaFoldDB" id="A0A8X8ZAH5"/>
<dbReference type="CDD" id="cd23509">
    <property type="entry name" value="Gnk2-like"/>
    <property type="match status" value="1"/>
</dbReference>
<sequence>MCTLRYSDEPISGGAGSQSYSVLSGSVRNLSSPEQFNQQLRVLLRELRSQAAAGGPLMKQGTGRPWIFRRCLRWCSACRICRRRAAPIALYMPGCYPEYSIQPFYNISRIEQVRSMIAAILSPPVTQSSSGNNDGNRTRIVMIILVPIVVSLLIAACVGNYVRKRLKKKTEHITSQKLDEEEDVSAEQSLIFDFEELVAATNNFSNRLKIGQGGFGAVYKGKLQSGQRIAVNRLSTSSKQGELEFKNEVVLMVKLQHKNLVRLLGFSLRGAERLLVYEFVQNGSLDCSVFVGYMAPEYARKGRFSMKSDVFSFGVLVLEIISGQSNSSFKNVENGESVDYMLSFAWRNWRAGTAKKMIDLALMSASDMEWIGENVTSERLVNPFGPETFFTSVTFTAFATPLKKVTGCACGDARVLHRGRSGGPTSEDTRAVVNCGTGGGEWLDWNGDVGAISGDNRVARTLVVSSVEISMGKVVAKGRWIGENVTSERLVNPFGPETFFTSVTFTAFATPLKKVTRCACGDARVLHRGRSGGPTSEDTRAVVNCGTGGGEWLDWNGDVGAISGDNRVARTLVVSSVEISMGKVVAKGRWIGENVTSERLVNPFGPETFFTSVTFTAFATPLKKVTGCACGDARVLHRGRSGGPTSEDTRAVVNCGTGGGEWLDWNGDVGAISGDNRVARTLAVSSVEISMGKGMRQKMDAQAVVVCSRPMCLAMRCRIDAWEAVAHCVGWLSSFQSCWLNGRPEVVTCAGKCCGVWKVTSNEPKAPAQGHRIQSAYKRPGYLSYTFSVPLQPGFLVPSSDDEIKATEFSRNEATISLGMYMSMSYGPWGVNNGIESSSNTSPLDSGHPHQPLHLRNSQNYTSNGTNSANLISLLSSLPPNITDNGYYNATALCRTDFQLEECHSCLRGAIAPLLQSLYPNRRQGIFFERMCSLRYSHEPISGAQSYSVRSWGFKQPRAVQPAAEGAAQGASRPGGCGRAVDEDRGGEWDGAGFSDGVCDGAVRAGSVGGGLRRLLDQGGAIDLFRIEQVRAMIPAPLSCLLRCRLPRHSHRQGKLRKGQQIAVKRLSRNTKQGELEFKNEVVLMAKLQHRNLVRLLGFSIQGAERLLVYEFVQNGSLDCSVFDPMKRLAINWDSRYKIIKGIAKGLVYLHDDSRLRVIHRDLKGSNVLLDEDNNPKISDFGMARLFREDETRANTRRIVGTYGYMAPEYARNEHFSNEVRRV</sequence>
<dbReference type="FunFam" id="3.30.200.20:FF:001120">
    <property type="entry name" value="Putative DUF26-domain receptor-like protein kinase family protein"/>
    <property type="match status" value="1"/>
</dbReference>
<accession>A0A8X8ZAH5</accession>
<dbReference type="Pfam" id="PF00069">
    <property type="entry name" value="Pkinase"/>
    <property type="match status" value="1"/>
</dbReference>
<evidence type="ECO:0000256" key="15">
    <source>
        <dbReference type="SAM" id="Phobius"/>
    </source>
</evidence>
<keyword evidence="13" id="KW-0325">Glycoprotein</keyword>
<evidence type="ECO:0000259" key="17">
    <source>
        <dbReference type="PROSITE" id="PS51473"/>
    </source>
</evidence>
<evidence type="ECO:0000256" key="1">
    <source>
        <dbReference type="ARBA" id="ARBA00004167"/>
    </source>
</evidence>
<evidence type="ECO:0000256" key="5">
    <source>
        <dbReference type="ARBA" id="ARBA00022729"/>
    </source>
</evidence>
<dbReference type="SMART" id="SM00220">
    <property type="entry name" value="S_TKc"/>
    <property type="match status" value="1"/>
</dbReference>
<dbReference type="GO" id="GO:0005886">
    <property type="term" value="C:plasma membrane"/>
    <property type="evidence" value="ECO:0007669"/>
    <property type="project" value="TreeGrafter"/>
</dbReference>
<dbReference type="InterPro" id="IPR008271">
    <property type="entry name" value="Ser/Thr_kinase_AS"/>
</dbReference>
<dbReference type="Gene3D" id="3.30.430.20">
    <property type="entry name" value="Gnk2 domain, C-X8-C-X2-C motif"/>
    <property type="match status" value="1"/>
</dbReference>
<dbReference type="GO" id="GO:0005524">
    <property type="term" value="F:ATP binding"/>
    <property type="evidence" value="ECO:0007669"/>
    <property type="project" value="UniProtKB-KW"/>
</dbReference>
<evidence type="ECO:0000313" key="18">
    <source>
        <dbReference type="EMBL" id="KAG6396929.1"/>
    </source>
</evidence>
<evidence type="ECO:0000256" key="9">
    <source>
        <dbReference type="ARBA" id="ARBA00022840"/>
    </source>
</evidence>
<comment type="subcellular location">
    <subcellularLocation>
        <location evidence="1">Membrane</location>
        <topology evidence="1">Single-pass membrane protein</topology>
    </subcellularLocation>
</comment>
<evidence type="ECO:0000256" key="11">
    <source>
        <dbReference type="ARBA" id="ARBA00023136"/>
    </source>
</evidence>
<keyword evidence="6" id="KW-0677">Repeat</keyword>
<keyword evidence="12" id="KW-0675">Receptor</keyword>
<dbReference type="PROSITE" id="PS50011">
    <property type="entry name" value="PROTEIN_KINASE_DOM"/>
    <property type="match status" value="1"/>
</dbReference>
<dbReference type="Pfam" id="PF01657">
    <property type="entry name" value="Stress-antifung"/>
    <property type="match status" value="1"/>
</dbReference>
<dbReference type="PROSITE" id="PS51473">
    <property type="entry name" value="GNK2"/>
    <property type="match status" value="1"/>
</dbReference>
<evidence type="ECO:0000256" key="8">
    <source>
        <dbReference type="ARBA" id="ARBA00022777"/>
    </source>
</evidence>
<dbReference type="Gene3D" id="1.10.510.10">
    <property type="entry name" value="Transferase(Phosphotransferase) domain 1"/>
    <property type="match status" value="2"/>
</dbReference>
<keyword evidence="5" id="KW-0732">Signal</keyword>
<comment type="caution">
    <text evidence="18">The sequence shown here is derived from an EMBL/GenBank/DDBJ whole genome shotgun (WGS) entry which is preliminary data.</text>
</comment>
<keyword evidence="19" id="KW-1185">Reference proteome</keyword>
<keyword evidence="9" id="KW-0067">ATP-binding</keyword>
<evidence type="ECO:0000313" key="19">
    <source>
        <dbReference type="Proteomes" id="UP000298416"/>
    </source>
</evidence>
<dbReference type="Pfam" id="PF07714">
    <property type="entry name" value="PK_Tyr_Ser-Thr"/>
    <property type="match status" value="2"/>
</dbReference>
<organism evidence="18">
    <name type="scientific">Salvia splendens</name>
    <name type="common">Scarlet sage</name>
    <dbReference type="NCBI Taxonomy" id="180675"/>
    <lineage>
        <taxon>Eukaryota</taxon>
        <taxon>Viridiplantae</taxon>
        <taxon>Streptophyta</taxon>
        <taxon>Embryophyta</taxon>
        <taxon>Tracheophyta</taxon>
        <taxon>Spermatophyta</taxon>
        <taxon>Magnoliopsida</taxon>
        <taxon>eudicotyledons</taxon>
        <taxon>Gunneridae</taxon>
        <taxon>Pentapetalae</taxon>
        <taxon>asterids</taxon>
        <taxon>lamiids</taxon>
        <taxon>Lamiales</taxon>
        <taxon>Lamiaceae</taxon>
        <taxon>Nepetoideae</taxon>
        <taxon>Mentheae</taxon>
        <taxon>Salviinae</taxon>
        <taxon>Salvia</taxon>
        <taxon>Salvia subgen. Calosphace</taxon>
        <taxon>core Calosphace</taxon>
    </lineage>
</organism>
<dbReference type="FunFam" id="3.30.200.20:FF:000142">
    <property type="entry name" value="Cysteine-rich receptor-like protein kinase 10"/>
    <property type="match status" value="1"/>
</dbReference>
<dbReference type="InterPro" id="IPR001245">
    <property type="entry name" value="Ser-Thr/Tyr_kinase_cat_dom"/>
</dbReference>
<dbReference type="Gene3D" id="3.30.200.20">
    <property type="entry name" value="Phosphorylase Kinase, domain 1"/>
    <property type="match status" value="2"/>
</dbReference>
<evidence type="ECO:0000256" key="7">
    <source>
        <dbReference type="ARBA" id="ARBA00022741"/>
    </source>
</evidence>
<evidence type="ECO:0000256" key="10">
    <source>
        <dbReference type="ARBA" id="ARBA00022989"/>
    </source>
</evidence>
<dbReference type="PANTHER" id="PTHR27002">
    <property type="entry name" value="RECEPTOR-LIKE SERINE/THREONINE-PROTEIN KINASE SD1-8"/>
    <property type="match status" value="1"/>
</dbReference>
<keyword evidence="3" id="KW-0808">Transferase</keyword>
<dbReference type="FunFam" id="1.10.510.10:FF:001019">
    <property type="entry name" value="G-type lectin S-receptor-like serine/threonine-protein kinase B120"/>
    <property type="match status" value="1"/>
</dbReference>
<feature type="domain" description="Gnk2-homologous" evidence="17">
    <location>
        <begin position="832"/>
        <end position="941"/>
    </location>
</feature>
<reference evidence="18" key="1">
    <citation type="submission" date="2018-01" db="EMBL/GenBank/DDBJ databases">
        <authorList>
            <person name="Mao J.F."/>
        </authorList>
    </citation>
    <scope>NUCLEOTIDE SEQUENCE</scope>
    <source>
        <strain evidence="18">Huo1</strain>
        <tissue evidence="18">Leaf</tissue>
    </source>
</reference>
<reference evidence="18" key="2">
    <citation type="submission" date="2020-08" db="EMBL/GenBank/DDBJ databases">
        <title>Plant Genome Project.</title>
        <authorList>
            <person name="Zhang R.-G."/>
        </authorList>
    </citation>
    <scope>NUCLEOTIDE SEQUENCE</scope>
    <source>
        <strain evidence="18">Huo1</strain>
        <tissue evidence="18">Leaf</tissue>
    </source>
</reference>
<keyword evidence="8" id="KW-0418">Kinase</keyword>
<evidence type="ECO:0000256" key="6">
    <source>
        <dbReference type="ARBA" id="ARBA00022737"/>
    </source>
</evidence>
<keyword evidence="4 15" id="KW-0812">Transmembrane</keyword>
<evidence type="ECO:0000256" key="14">
    <source>
        <dbReference type="SAM" id="MobiDB-lite"/>
    </source>
</evidence>